<feature type="transmembrane region" description="Helical" evidence="1">
    <location>
        <begin position="152"/>
        <end position="168"/>
    </location>
</feature>
<organism evidence="2 3">
    <name type="scientific">Cetraspora pellucida</name>
    <dbReference type="NCBI Taxonomy" id="1433469"/>
    <lineage>
        <taxon>Eukaryota</taxon>
        <taxon>Fungi</taxon>
        <taxon>Fungi incertae sedis</taxon>
        <taxon>Mucoromycota</taxon>
        <taxon>Glomeromycotina</taxon>
        <taxon>Glomeromycetes</taxon>
        <taxon>Diversisporales</taxon>
        <taxon>Gigasporaceae</taxon>
        <taxon>Cetraspora</taxon>
    </lineage>
</organism>
<sequence length="328" mass="37757">MDNWPVLNFMHRLQNPVPQFVLGCLPAIAIIGASPEKGFKKKFLWILRCLACPFTGLFYTLIIENKEESIFAYWLSSEKFITDNDGKVQNIPFGYHSKAISNLTKMQKECIKECVAEASILERVSPLVSAYYIIVGLLSGIARIFSPGACTDWPYISVVLAWTFVVIYKRSLCGKIIAKSPEDMLREYINNKKLILDERVYVKDLNKKDLKRKRTLVIFIGLVSIIFPWLSVLMAYNTPPVGFFCRSRYLTVICSIWSFNSFIALICHIKGEKKVDNNENIIHKMYCFWGIIMGCLLFFLALLCNDRTWWEKFFGEMCKSSDCNDVTS</sequence>
<feature type="transmembrane region" description="Helical" evidence="1">
    <location>
        <begin position="281"/>
        <end position="303"/>
    </location>
</feature>
<keyword evidence="1" id="KW-0812">Transmembrane</keyword>
<dbReference type="Proteomes" id="UP000789759">
    <property type="component" value="Unassembled WGS sequence"/>
</dbReference>
<gene>
    <name evidence="2" type="ORF">CPELLU_LOCUS12573</name>
</gene>
<dbReference type="EMBL" id="CAJVQA010012305">
    <property type="protein sequence ID" value="CAG8715555.1"/>
    <property type="molecule type" value="Genomic_DNA"/>
</dbReference>
<name>A0A9N9I092_9GLOM</name>
<proteinExistence type="predicted"/>
<dbReference type="AlphaFoldDB" id="A0A9N9I092"/>
<feature type="transmembrane region" description="Helical" evidence="1">
    <location>
        <begin position="248"/>
        <end position="269"/>
    </location>
</feature>
<reference evidence="2" key="1">
    <citation type="submission" date="2021-06" db="EMBL/GenBank/DDBJ databases">
        <authorList>
            <person name="Kallberg Y."/>
            <person name="Tangrot J."/>
            <person name="Rosling A."/>
        </authorList>
    </citation>
    <scope>NUCLEOTIDE SEQUENCE</scope>
    <source>
        <strain evidence="2">FL966</strain>
    </source>
</reference>
<evidence type="ECO:0000313" key="3">
    <source>
        <dbReference type="Proteomes" id="UP000789759"/>
    </source>
</evidence>
<feature type="transmembrane region" description="Helical" evidence="1">
    <location>
        <begin position="43"/>
        <end position="62"/>
    </location>
</feature>
<evidence type="ECO:0000256" key="1">
    <source>
        <dbReference type="SAM" id="Phobius"/>
    </source>
</evidence>
<feature type="transmembrane region" description="Helical" evidence="1">
    <location>
        <begin position="216"/>
        <end position="236"/>
    </location>
</feature>
<keyword evidence="1" id="KW-0472">Membrane</keyword>
<comment type="caution">
    <text evidence="2">The sequence shown here is derived from an EMBL/GenBank/DDBJ whole genome shotgun (WGS) entry which is preliminary data.</text>
</comment>
<keyword evidence="3" id="KW-1185">Reference proteome</keyword>
<dbReference type="OrthoDB" id="2356201at2759"/>
<accession>A0A9N9I092</accession>
<protein>
    <submittedName>
        <fullName evidence="2">10836_t:CDS:1</fullName>
    </submittedName>
</protein>
<keyword evidence="1" id="KW-1133">Transmembrane helix</keyword>
<evidence type="ECO:0000313" key="2">
    <source>
        <dbReference type="EMBL" id="CAG8715555.1"/>
    </source>
</evidence>
<feature type="transmembrane region" description="Helical" evidence="1">
    <location>
        <begin position="127"/>
        <end position="146"/>
    </location>
</feature>